<dbReference type="KEGG" id="cyz:C3B44_11375"/>
<comment type="subcellular location">
    <subcellularLocation>
        <location evidence="1">Endomembrane system</location>
        <topology evidence="1">Multi-pass membrane protein</topology>
    </subcellularLocation>
</comment>
<evidence type="ECO:0000313" key="8">
    <source>
        <dbReference type="Proteomes" id="UP000244989"/>
    </source>
</evidence>
<dbReference type="AlphaFoldDB" id="A0A2U1T4F1"/>
<gene>
    <name evidence="7" type="ORF">DF222_10560</name>
</gene>
<proteinExistence type="predicted"/>
<feature type="transmembrane region" description="Helical" evidence="5">
    <location>
        <begin position="85"/>
        <end position="106"/>
    </location>
</feature>
<evidence type="ECO:0000256" key="2">
    <source>
        <dbReference type="ARBA" id="ARBA00022692"/>
    </source>
</evidence>
<accession>A0A2U1T4F1</accession>
<keyword evidence="3 5" id="KW-1133">Transmembrane helix</keyword>
<organism evidence="7 8">
    <name type="scientific">Corynebacterium yudongzhengii</name>
    <dbReference type="NCBI Taxonomy" id="2080740"/>
    <lineage>
        <taxon>Bacteria</taxon>
        <taxon>Bacillati</taxon>
        <taxon>Actinomycetota</taxon>
        <taxon>Actinomycetes</taxon>
        <taxon>Mycobacteriales</taxon>
        <taxon>Corynebacteriaceae</taxon>
        <taxon>Corynebacterium</taxon>
    </lineage>
</organism>
<feature type="transmembrane region" description="Helical" evidence="5">
    <location>
        <begin position="45"/>
        <end position="64"/>
    </location>
</feature>
<dbReference type="Proteomes" id="UP000244989">
    <property type="component" value="Unassembled WGS sequence"/>
</dbReference>
<dbReference type="GO" id="GO:0012505">
    <property type="term" value="C:endomembrane system"/>
    <property type="evidence" value="ECO:0007669"/>
    <property type="project" value="UniProtKB-SubCell"/>
</dbReference>
<evidence type="ECO:0000256" key="4">
    <source>
        <dbReference type="ARBA" id="ARBA00023136"/>
    </source>
</evidence>
<dbReference type="Pfam" id="PF02656">
    <property type="entry name" value="DUF202"/>
    <property type="match status" value="1"/>
</dbReference>
<protein>
    <submittedName>
        <fullName evidence="7">DUF202 domain-containing protein</fullName>
    </submittedName>
</protein>
<keyword evidence="8" id="KW-1185">Reference proteome</keyword>
<reference evidence="8" key="1">
    <citation type="submission" date="2018-04" db="EMBL/GenBank/DDBJ databases">
        <authorList>
            <person name="Liu S."/>
            <person name="Wang Z."/>
            <person name="Li J."/>
        </authorList>
    </citation>
    <scope>NUCLEOTIDE SEQUENCE [LARGE SCALE GENOMIC DNA]</scope>
    <source>
        <strain evidence="8">2189</strain>
    </source>
</reference>
<keyword evidence="2 5" id="KW-0812">Transmembrane</keyword>
<dbReference type="RefSeq" id="WP_108432459.1">
    <property type="nucleotide sequence ID" value="NZ_CP026947.1"/>
</dbReference>
<evidence type="ECO:0000256" key="5">
    <source>
        <dbReference type="SAM" id="Phobius"/>
    </source>
</evidence>
<comment type="caution">
    <text evidence="7">The sequence shown here is derived from an EMBL/GenBank/DDBJ whole genome shotgun (WGS) entry which is preliminary data.</text>
</comment>
<dbReference type="InterPro" id="IPR003807">
    <property type="entry name" value="DUF202"/>
</dbReference>
<evidence type="ECO:0000256" key="3">
    <source>
        <dbReference type="ARBA" id="ARBA00022989"/>
    </source>
</evidence>
<name>A0A2U1T4F1_9CORY</name>
<evidence type="ECO:0000259" key="6">
    <source>
        <dbReference type="Pfam" id="PF02656"/>
    </source>
</evidence>
<evidence type="ECO:0000256" key="1">
    <source>
        <dbReference type="ARBA" id="ARBA00004127"/>
    </source>
</evidence>
<feature type="domain" description="DUF202" evidence="6">
    <location>
        <begin position="8"/>
        <end position="69"/>
    </location>
</feature>
<sequence>MNAIHHDDPGLQPERTSLLWTRTVLSITIASLTMLRWSWAYPWMIYVQSVVMVLLAFAVLTTQGRRYAAHNLGLARGVVKPNPGGVFLVAGALILFASSELVLIILSPPGVYTLVD</sequence>
<dbReference type="EMBL" id="QEEZ01000028">
    <property type="protein sequence ID" value="PWC00845.1"/>
    <property type="molecule type" value="Genomic_DNA"/>
</dbReference>
<keyword evidence="4 5" id="KW-0472">Membrane</keyword>
<dbReference type="OrthoDB" id="3701077at2"/>
<evidence type="ECO:0000313" key="7">
    <source>
        <dbReference type="EMBL" id="PWC00845.1"/>
    </source>
</evidence>